<feature type="compositionally biased region" description="Basic and acidic residues" evidence="1">
    <location>
        <begin position="48"/>
        <end position="57"/>
    </location>
</feature>
<dbReference type="KEGG" id="vg:18266345"/>
<organism evidence="2 3">
    <name type="scientific">Pithovirus sibericum</name>
    <dbReference type="NCBI Taxonomy" id="1450746"/>
    <lineage>
        <taxon>Viruses</taxon>
        <taxon>Pithoviruses</taxon>
        <taxon>Orthopithovirinae</taxon>
        <taxon>Alphapithovirus</taxon>
        <taxon>Alphapithovirus sibericum</taxon>
    </lineage>
</organism>
<dbReference type="RefSeq" id="YP_009001219.1">
    <property type="nucleotide sequence ID" value="NC_023423.1"/>
</dbReference>
<proteinExistence type="predicted"/>
<feature type="region of interest" description="Disordered" evidence="1">
    <location>
        <begin position="33"/>
        <end position="57"/>
    </location>
</feature>
<evidence type="ECO:0000313" key="3">
    <source>
        <dbReference type="Proteomes" id="UP000202176"/>
    </source>
</evidence>
<dbReference type="Proteomes" id="UP000202176">
    <property type="component" value="Segment"/>
</dbReference>
<dbReference type="GeneID" id="18266345"/>
<protein>
    <submittedName>
        <fullName evidence="2">Uncharacterized protein</fullName>
    </submittedName>
</protein>
<accession>W5S5E2</accession>
<reference evidence="2 3" key="1">
    <citation type="journal article" date="2014" name="Proc. Natl. Acad. Sci. U.S.A.">
        <title>Thirty-thousand-year-old distant relative of giant icosahedral DNA viruses with a pandoravirus morphology.</title>
        <authorList>
            <person name="Legendre M."/>
            <person name="Bartoli J."/>
            <person name="Shmakova L."/>
            <person name="Jeudy S."/>
            <person name="Labadie K."/>
            <person name="Adrait A."/>
            <person name="Lescot M."/>
            <person name="Poirot O."/>
            <person name="Bertaux L."/>
            <person name="Bruley C."/>
            <person name="Coute Y."/>
            <person name="Rivkina E."/>
            <person name="Abergel C."/>
            <person name="Claverie J.M."/>
        </authorList>
    </citation>
    <scope>NUCLEOTIDE SEQUENCE [LARGE SCALE GENOMIC DNA]</scope>
    <source>
        <strain evidence="2">P1084-T</strain>
    </source>
</reference>
<sequence length="57" mass="6194">MNPPSYPGATVVVLPSSYYYIVSPIYTDFDGPDYPNVISSPTSPSPAPEKKDDSLKK</sequence>
<dbReference type="EMBL" id="KF740664">
    <property type="protein sequence ID" value="AHH01884.1"/>
    <property type="molecule type" value="Genomic_DNA"/>
</dbReference>
<name>W5S5E2_9VIRU</name>
<evidence type="ECO:0000256" key="1">
    <source>
        <dbReference type="SAM" id="MobiDB-lite"/>
    </source>
</evidence>
<gene>
    <name evidence="2" type="ORF">pv_317</name>
</gene>
<keyword evidence="3" id="KW-1185">Reference proteome</keyword>
<evidence type="ECO:0000313" key="2">
    <source>
        <dbReference type="EMBL" id="AHH01884.1"/>
    </source>
</evidence>